<dbReference type="InterPro" id="IPR003594">
    <property type="entry name" value="HATPase_dom"/>
</dbReference>
<dbReference type="Proteomes" id="UP001597296">
    <property type="component" value="Unassembled WGS sequence"/>
</dbReference>
<reference evidence="11" key="1">
    <citation type="journal article" date="2019" name="Int. J. Syst. Evol. Microbiol.">
        <title>The Global Catalogue of Microorganisms (GCM) 10K type strain sequencing project: providing services to taxonomists for standard genome sequencing and annotation.</title>
        <authorList>
            <consortium name="The Broad Institute Genomics Platform"/>
            <consortium name="The Broad Institute Genome Sequencing Center for Infectious Disease"/>
            <person name="Wu L."/>
            <person name="Ma J."/>
        </authorList>
    </citation>
    <scope>NUCLEOTIDE SEQUENCE [LARGE SCALE GENOMIC DNA]</scope>
    <source>
        <strain evidence="11">KCTC 15012</strain>
    </source>
</reference>
<accession>A0ABW5CGK0</accession>
<organism evidence="10 11">
    <name type="scientific">Phaeospirillum tilakii</name>
    <dbReference type="NCBI Taxonomy" id="741673"/>
    <lineage>
        <taxon>Bacteria</taxon>
        <taxon>Pseudomonadati</taxon>
        <taxon>Pseudomonadota</taxon>
        <taxon>Alphaproteobacteria</taxon>
        <taxon>Rhodospirillales</taxon>
        <taxon>Rhodospirillaceae</taxon>
        <taxon>Phaeospirillum</taxon>
    </lineage>
</organism>
<feature type="domain" description="Histidine kinase" evidence="7">
    <location>
        <begin position="253"/>
        <end position="473"/>
    </location>
</feature>
<dbReference type="PROSITE" id="PS50109">
    <property type="entry name" value="HIS_KIN"/>
    <property type="match status" value="1"/>
</dbReference>
<dbReference type="RefSeq" id="WP_377317979.1">
    <property type="nucleotide sequence ID" value="NZ_JBHUIY010000036.1"/>
</dbReference>
<evidence type="ECO:0000259" key="9">
    <source>
        <dbReference type="PROSITE" id="PS50113"/>
    </source>
</evidence>
<evidence type="ECO:0000256" key="3">
    <source>
        <dbReference type="ARBA" id="ARBA00022553"/>
    </source>
</evidence>
<dbReference type="CDD" id="cd16922">
    <property type="entry name" value="HATPase_EvgS-ArcB-TorS-like"/>
    <property type="match status" value="1"/>
</dbReference>
<gene>
    <name evidence="10" type="ORF">ACFSNB_14945</name>
</gene>
<proteinExistence type="predicted"/>
<dbReference type="InterPro" id="IPR000700">
    <property type="entry name" value="PAS-assoc_C"/>
</dbReference>
<dbReference type="SUPFAM" id="SSF55785">
    <property type="entry name" value="PYP-like sensor domain (PAS domain)"/>
    <property type="match status" value="2"/>
</dbReference>
<keyword evidence="6" id="KW-0902">Two-component regulatory system</keyword>
<dbReference type="InterPro" id="IPR003661">
    <property type="entry name" value="HisK_dim/P_dom"/>
</dbReference>
<feature type="domain" description="PAC" evidence="9">
    <location>
        <begin position="181"/>
        <end position="235"/>
    </location>
</feature>
<keyword evidence="5" id="KW-0418">Kinase</keyword>
<comment type="catalytic activity">
    <reaction evidence="1">
        <text>ATP + protein L-histidine = ADP + protein N-phospho-L-histidine.</text>
        <dbReference type="EC" id="2.7.13.3"/>
    </reaction>
</comment>
<keyword evidence="10" id="KW-0547">Nucleotide-binding</keyword>
<dbReference type="Pfam" id="PF08448">
    <property type="entry name" value="PAS_4"/>
    <property type="match status" value="1"/>
</dbReference>
<dbReference type="InterPro" id="IPR035965">
    <property type="entry name" value="PAS-like_dom_sf"/>
</dbReference>
<keyword evidence="10" id="KW-0067">ATP-binding</keyword>
<evidence type="ECO:0000313" key="11">
    <source>
        <dbReference type="Proteomes" id="UP001597296"/>
    </source>
</evidence>
<dbReference type="PANTHER" id="PTHR43711:SF31">
    <property type="entry name" value="HISTIDINE KINASE"/>
    <property type="match status" value="1"/>
</dbReference>
<keyword evidence="4" id="KW-0808">Transferase</keyword>
<dbReference type="Gene3D" id="3.30.565.10">
    <property type="entry name" value="Histidine kinase-like ATPase, C-terminal domain"/>
    <property type="match status" value="1"/>
</dbReference>
<feature type="domain" description="PAS" evidence="8">
    <location>
        <begin position="106"/>
        <end position="146"/>
    </location>
</feature>
<dbReference type="Gene3D" id="1.10.287.130">
    <property type="match status" value="1"/>
</dbReference>
<dbReference type="GO" id="GO:0005524">
    <property type="term" value="F:ATP binding"/>
    <property type="evidence" value="ECO:0007669"/>
    <property type="project" value="UniProtKB-KW"/>
</dbReference>
<dbReference type="PRINTS" id="PR00344">
    <property type="entry name" value="BCTRLSENSOR"/>
</dbReference>
<dbReference type="CDD" id="cd00130">
    <property type="entry name" value="PAS"/>
    <property type="match status" value="1"/>
</dbReference>
<dbReference type="PANTHER" id="PTHR43711">
    <property type="entry name" value="TWO-COMPONENT HISTIDINE KINASE"/>
    <property type="match status" value="1"/>
</dbReference>
<evidence type="ECO:0000313" key="10">
    <source>
        <dbReference type="EMBL" id="MFD2235108.1"/>
    </source>
</evidence>
<dbReference type="SUPFAM" id="SSF47384">
    <property type="entry name" value="Homodimeric domain of signal transducing histidine kinase"/>
    <property type="match status" value="1"/>
</dbReference>
<keyword evidence="3" id="KW-0597">Phosphoprotein</keyword>
<dbReference type="SMART" id="SM00091">
    <property type="entry name" value="PAS"/>
    <property type="match status" value="2"/>
</dbReference>
<dbReference type="InterPro" id="IPR036890">
    <property type="entry name" value="HATPase_C_sf"/>
</dbReference>
<evidence type="ECO:0000259" key="7">
    <source>
        <dbReference type="PROSITE" id="PS50109"/>
    </source>
</evidence>
<dbReference type="EMBL" id="JBHUIY010000036">
    <property type="protein sequence ID" value="MFD2235108.1"/>
    <property type="molecule type" value="Genomic_DNA"/>
</dbReference>
<dbReference type="Pfam" id="PF00512">
    <property type="entry name" value="HisKA"/>
    <property type="match status" value="1"/>
</dbReference>
<dbReference type="SMART" id="SM00387">
    <property type="entry name" value="HATPase_c"/>
    <property type="match status" value="1"/>
</dbReference>
<dbReference type="InterPro" id="IPR000014">
    <property type="entry name" value="PAS"/>
</dbReference>
<dbReference type="Pfam" id="PF02518">
    <property type="entry name" value="HATPase_c"/>
    <property type="match status" value="1"/>
</dbReference>
<dbReference type="EC" id="2.7.13.3" evidence="2"/>
<name>A0ABW5CGK0_9PROT</name>
<evidence type="ECO:0000259" key="8">
    <source>
        <dbReference type="PROSITE" id="PS50112"/>
    </source>
</evidence>
<dbReference type="SUPFAM" id="SSF55874">
    <property type="entry name" value="ATPase domain of HSP90 chaperone/DNA topoisomerase II/histidine kinase"/>
    <property type="match status" value="1"/>
</dbReference>
<evidence type="ECO:0000256" key="1">
    <source>
        <dbReference type="ARBA" id="ARBA00000085"/>
    </source>
</evidence>
<dbReference type="InterPro" id="IPR005467">
    <property type="entry name" value="His_kinase_dom"/>
</dbReference>
<dbReference type="InterPro" id="IPR004358">
    <property type="entry name" value="Sig_transdc_His_kin-like_C"/>
</dbReference>
<dbReference type="InterPro" id="IPR050736">
    <property type="entry name" value="Sensor_HK_Regulatory"/>
</dbReference>
<dbReference type="Pfam" id="PF13188">
    <property type="entry name" value="PAS_8"/>
    <property type="match status" value="1"/>
</dbReference>
<evidence type="ECO:0000256" key="6">
    <source>
        <dbReference type="ARBA" id="ARBA00023012"/>
    </source>
</evidence>
<dbReference type="CDD" id="cd00082">
    <property type="entry name" value="HisKA"/>
    <property type="match status" value="1"/>
</dbReference>
<dbReference type="PROSITE" id="PS50112">
    <property type="entry name" value="PAS"/>
    <property type="match status" value="1"/>
</dbReference>
<evidence type="ECO:0000256" key="5">
    <source>
        <dbReference type="ARBA" id="ARBA00022777"/>
    </source>
</evidence>
<evidence type="ECO:0000256" key="2">
    <source>
        <dbReference type="ARBA" id="ARBA00012438"/>
    </source>
</evidence>
<keyword evidence="11" id="KW-1185">Reference proteome</keyword>
<dbReference type="Gene3D" id="3.30.450.20">
    <property type="entry name" value="PAS domain"/>
    <property type="match status" value="1"/>
</dbReference>
<dbReference type="InterPro" id="IPR036097">
    <property type="entry name" value="HisK_dim/P_sf"/>
</dbReference>
<evidence type="ECO:0000256" key="4">
    <source>
        <dbReference type="ARBA" id="ARBA00022679"/>
    </source>
</evidence>
<dbReference type="SMART" id="SM00388">
    <property type="entry name" value="HisKA"/>
    <property type="match status" value="1"/>
</dbReference>
<comment type="caution">
    <text evidence="10">The sequence shown here is derived from an EMBL/GenBank/DDBJ whole genome shotgun (WGS) entry which is preliminary data.</text>
</comment>
<dbReference type="InterPro" id="IPR013656">
    <property type="entry name" value="PAS_4"/>
</dbReference>
<dbReference type="PROSITE" id="PS50113">
    <property type="entry name" value="PAC"/>
    <property type="match status" value="1"/>
</dbReference>
<sequence length="479" mass="51743">MIRRPAVPPDLYRAGFEASPRPLALLDAAGGLIEANPAFLALARRPLAALRGRRIGWVSPWRDGTAWLTPPTGPVEEVALILRPLPEGGTLVEIDPADSVRRAARTEDEKRAILENTCEFIGLLDADGRVLHANRAALIFIGLEDDAGLRGRPFADTPWWSHSDAERVRLIAAIARARAGEMVRFETSHPGGDGRLAVIDFSLRPVLDAEGRVVYLVPEGRDVTQRKRAEAELLSAKLEAEAASRAKSTFLATVSHELRTPLNAVIGFSEALLSRALGPLDPAQVQDYLDLIHTAGQHLGALINDILDVSRVELGHLDLADDEIDPADLVASVRLLLAPHATDSGIRLTTDLPPALPRFRGDLRRLRQALLNLVTNAIKFTPAGGRVTLRVRAAPDGLRIEVEDTGIGIPPEHHGRVWQPFFQADAEHARSHDGAGLGLAIVKRLIEAQGGAVGLDSTPGQGTRVSILLPPERILPARD</sequence>
<dbReference type="NCBIfam" id="TIGR00229">
    <property type="entry name" value="sensory_box"/>
    <property type="match status" value="1"/>
</dbReference>
<protein>
    <recommendedName>
        <fullName evidence="2">histidine kinase</fullName>
        <ecNumber evidence="2">2.7.13.3</ecNumber>
    </recommendedName>
</protein>